<feature type="compositionally biased region" description="Low complexity" evidence="1">
    <location>
        <begin position="161"/>
        <end position="171"/>
    </location>
</feature>
<feature type="region of interest" description="Disordered" evidence="1">
    <location>
        <begin position="161"/>
        <end position="192"/>
    </location>
</feature>
<evidence type="ECO:0000256" key="2">
    <source>
        <dbReference type="SAM" id="SignalP"/>
    </source>
</evidence>
<evidence type="ECO:0000313" key="4">
    <source>
        <dbReference type="Proteomes" id="UP000237222"/>
    </source>
</evidence>
<dbReference type="OrthoDB" id="5741183at2"/>
<proteinExistence type="predicted"/>
<evidence type="ECO:0000256" key="1">
    <source>
        <dbReference type="SAM" id="MobiDB-lite"/>
    </source>
</evidence>
<organism evidence="3 4">
    <name type="scientific">Zhongshania marina</name>
    <dbReference type="NCBI Taxonomy" id="2304603"/>
    <lineage>
        <taxon>Bacteria</taxon>
        <taxon>Pseudomonadati</taxon>
        <taxon>Pseudomonadota</taxon>
        <taxon>Gammaproteobacteria</taxon>
        <taxon>Cellvibrionales</taxon>
        <taxon>Spongiibacteraceae</taxon>
        <taxon>Zhongshania</taxon>
    </lineage>
</organism>
<name>A0A2S4HJ19_9GAMM</name>
<dbReference type="AlphaFoldDB" id="A0A2S4HJ19"/>
<dbReference type="PROSITE" id="PS51257">
    <property type="entry name" value="PROKAR_LIPOPROTEIN"/>
    <property type="match status" value="1"/>
</dbReference>
<dbReference type="RefSeq" id="WP_103683190.1">
    <property type="nucleotide sequence ID" value="NZ_PQGG01000009.1"/>
</dbReference>
<feature type="signal peptide" evidence="2">
    <location>
        <begin position="1"/>
        <end position="17"/>
    </location>
</feature>
<sequence>MKSVFLIMLSVLLLACAGNETVVYSNGFSFANYKYVVIDRDDNSAAYGLDIRFGNAIADYHLAVVGSKEYDNLPYAQKKQVLGARVSVSGDSDRIVMGIAFQDYLSGRTVASMGTSEKGDLFDKGDREDVFMIVFRSVVLAINADRQKAAAVGARQVVAPSPAPAAVEPAPQNNVDSGAEYKPYTLTPDFSD</sequence>
<protein>
    <recommendedName>
        <fullName evidence="5">Lipoprotein</fullName>
    </recommendedName>
</protein>
<reference evidence="3" key="1">
    <citation type="submission" date="2018-01" db="EMBL/GenBank/DDBJ databases">
        <authorList>
            <person name="Yu X.-D."/>
        </authorList>
    </citation>
    <scope>NUCLEOTIDE SEQUENCE</scope>
    <source>
        <strain evidence="3">ZX-21</strain>
    </source>
</reference>
<gene>
    <name evidence="3" type="ORF">C0068_03905</name>
</gene>
<evidence type="ECO:0000313" key="3">
    <source>
        <dbReference type="EMBL" id="POP53992.1"/>
    </source>
</evidence>
<accession>A0A2S4HJ19</accession>
<feature type="chain" id="PRO_5015403635" description="Lipoprotein" evidence="2">
    <location>
        <begin position="18"/>
        <end position="192"/>
    </location>
</feature>
<dbReference type="EMBL" id="PQGG01000009">
    <property type="protein sequence ID" value="POP53992.1"/>
    <property type="molecule type" value="Genomic_DNA"/>
</dbReference>
<dbReference type="Proteomes" id="UP000237222">
    <property type="component" value="Unassembled WGS sequence"/>
</dbReference>
<keyword evidence="2" id="KW-0732">Signal</keyword>
<evidence type="ECO:0008006" key="5">
    <source>
        <dbReference type="Google" id="ProtNLM"/>
    </source>
</evidence>
<comment type="caution">
    <text evidence="3">The sequence shown here is derived from an EMBL/GenBank/DDBJ whole genome shotgun (WGS) entry which is preliminary data.</text>
</comment>